<comment type="caution">
    <text evidence="1">The sequence shown here is derived from an EMBL/GenBank/DDBJ whole genome shotgun (WGS) entry which is preliminary data.</text>
</comment>
<organism evidence="1 2">
    <name type="scientific">candidate division TA06 bacterium SM23_40</name>
    <dbReference type="NCBI Taxonomy" id="1703774"/>
    <lineage>
        <taxon>Bacteria</taxon>
        <taxon>Bacteria division TA06</taxon>
    </lineage>
</organism>
<evidence type="ECO:0000313" key="2">
    <source>
        <dbReference type="Proteomes" id="UP000051717"/>
    </source>
</evidence>
<evidence type="ECO:0000313" key="1">
    <source>
        <dbReference type="EMBL" id="KPK67344.1"/>
    </source>
</evidence>
<dbReference type="EMBL" id="LJUI01000133">
    <property type="protein sequence ID" value="KPK67344.1"/>
    <property type="molecule type" value="Genomic_DNA"/>
</dbReference>
<protein>
    <submittedName>
        <fullName evidence="1">Uncharacterized protein</fullName>
    </submittedName>
</protein>
<dbReference type="Proteomes" id="UP000051717">
    <property type="component" value="Unassembled WGS sequence"/>
</dbReference>
<proteinExistence type="predicted"/>
<dbReference type="AlphaFoldDB" id="A0A0S8G3G6"/>
<reference evidence="1 2" key="1">
    <citation type="journal article" date="2015" name="Microbiome">
        <title>Genomic resolution of linkages in carbon, nitrogen, and sulfur cycling among widespread estuary sediment bacteria.</title>
        <authorList>
            <person name="Baker B.J."/>
            <person name="Lazar C.S."/>
            <person name="Teske A.P."/>
            <person name="Dick G.J."/>
        </authorList>
    </citation>
    <scope>NUCLEOTIDE SEQUENCE [LARGE SCALE GENOMIC DNA]</scope>
    <source>
        <strain evidence="1">SM23_40</strain>
    </source>
</reference>
<sequence>MFTLLLDRAWPVLAFAHVLLTARTVPTQGGFIQVLGVQGIPAIVLRGHAARQTKEEAKYGLFRHMD</sequence>
<gene>
    <name evidence="1" type="ORF">AMJ82_10845</name>
</gene>
<name>A0A0S8G3G6_UNCT6</name>
<accession>A0A0S8G3G6</accession>